<sequence length="217" mass="25489">MQQQFDILKELSQYRTPYEMQLYFDYVIKSLKQDREALKLARFGTGIFKKFNEEFVPAYLFSLSPHFPPASKVKLILGRQGYDFIVKDQNGYEEKFEISAFQEGQRNMEIAKGLNEVGYSHSRLTDYPGLKRRAEHYMYETKQNMLKKAKKDYRGVSLLFSISTFQFFDVLEKEVELSVERLIHFIETTPFKAKAVYLIIDNGHDMTETAANILKVK</sequence>
<dbReference type="Proteomes" id="UP001060325">
    <property type="component" value="Plasmid pCXA"/>
</dbReference>
<name>A0ABY5FSY3_9BACL</name>
<gene>
    <name evidence="1" type="ORF">NMQ00_16250</name>
</gene>
<dbReference type="EMBL" id="CP101463">
    <property type="protein sequence ID" value="UTT44551.1"/>
    <property type="molecule type" value="Genomic_DNA"/>
</dbReference>
<reference evidence="1" key="1">
    <citation type="submission" date="2022-07" db="EMBL/GenBank/DDBJ databases">
        <title>Complete genome of CX2.</title>
        <authorList>
            <person name="Cao G."/>
        </authorList>
    </citation>
    <scope>NUCLEOTIDE SEQUENCE</scope>
    <source>
        <strain evidence="1">CX2</strain>
        <plasmid evidence="1">pCXA</plasmid>
    </source>
</reference>
<accession>A0ABY5FSY3</accession>
<geneLocation type="plasmid" evidence="1 2">
    <name>pCXA</name>
</geneLocation>
<keyword evidence="1" id="KW-0614">Plasmid</keyword>
<keyword evidence="2" id="KW-1185">Reference proteome</keyword>
<organism evidence="1 2">
    <name type="scientific">Exiguobacterium aurantiacum</name>
    <dbReference type="NCBI Taxonomy" id="33987"/>
    <lineage>
        <taxon>Bacteria</taxon>
        <taxon>Bacillati</taxon>
        <taxon>Bacillota</taxon>
        <taxon>Bacilli</taxon>
        <taxon>Bacillales</taxon>
        <taxon>Bacillales Family XII. Incertae Sedis</taxon>
        <taxon>Exiguobacterium</taxon>
    </lineage>
</organism>
<dbReference type="RefSeq" id="WP_255178753.1">
    <property type="nucleotide sequence ID" value="NZ_CP101463.1"/>
</dbReference>
<evidence type="ECO:0000313" key="2">
    <source>
        <dbReference type="Proteomes" id="UP001060325"/>
    </source>
</evidence>
<evidence type="ECO:0000313" key="1">
    <source>
        <dbReference type="EMBL" id="UTT44551.1"/>
    </source>
</evidence>
<protein>
    <submittedName>
        <fullName evidence="1">Uncharacterized protein</fullName>
    </submittedName>
</protein>
<proteinExistence type="predicted"/>